<proteinExistence type="inferred from homology"/>
<sequence length="1138" mass="127363">MHPFSILTLGIFVAGYITARWDLVTRLYELAIFAWNHGVVTRAAKGFAALSLVFLLIFIPVERLATREANLLCDMPEHDGLMRVFWPADLPRSDLRGVVVGWRNSDLDVFVVAILEEVEPRNVDFALKSGTLLRNAPHPVSRIFELCGQSSIQILGLSNTPDSVDLDPSWIHATVGPGRRVPAIQCAKASSIQLILFERPLPGRMQYISLNPIALALDDKHDGFKQDMDSVEDDDEREERLKKEQKRHLVEKLRQHSIFKRVPSEKEKALAKIVNQINWAWELEKLLQKNVSRIGPRPKRSLSVSERVVESATTARDMMVVWMWGLFMTYVWPVIKKLFVLNLMAHRLVAEVFLRILEWRARPGYAALKDISATAQQVEIRLQQFCYWPMQYVTLRLRKNDWESVTTSHPDYIRFYNSLWLVANDIIIGIALGSYIIDNADWVARQIGQLLSEYTVDALQSSISWLMGWPAGLKLNTELGAFLGDLFLWVIDYWSSCIEALRPVLPHIIWFIGFSSFAGASMPIALFSDLLSILTVHIYSFYLASARIYHWQLTILISLFHLFRGKKHNVLRNRIDSCDYDLDQLLVGTILFTVLFFLLPTVVVFYLNFAIARMVIISLKAVFDTMLSCLNHFPLFALMLRIKDPGRLPGGIRFELRDAPDFRRSIHDPSKNFPSTSVIYLKSVPLNFKAMFHQYFQMGSRIRKHYLSPRVLLCLLTGRFVPPLNRKVLYSLQYSMLPARRAGVMDMWNAVNSLPDKKRGMVHVPVLANGKMYPSIEEQISSLPSFSSVGGERQYAVDHVLSNISRLSKDVADASAFLPAYDQRTYSDKVKELRDEVAKAQAQFTPKARFQFKRRPTDGAGTGTRLDSRRPNLAGSNTATPSAESKASSSKASEARDTLGSLPTTTPATLGTATGATGVVAKDYNAEISNGSGVRKPSFSAARDIAISDHRRVHITLLSSAARATSAGTLTNLDRCVVDMSVPTTSGSANGAPFASLALKDIAGSVIVAGHVDGPVHVTNVRDSVIMVAARQVRIHDCENVVFYLHCASRPIIEDCKGVRFGKAPEGYLTEQEKKTPNLYDQVDDFKWLKATESPNWSVLPESEAIPESVWRKALAPGPGVIIEDTLHALGVGKGGGA</sequence>
<evidence type="ECO:0000313" key="8">
    <source>
        <dbReference type="Proteomes" id="UP001583172"/>
    </source>
</evidence>
<evidence type="ECO:0000313" key="7">
    <source>
        <dbReference type="EMBL" id="KAL1843570.1"/>
    </source>
</evidence>
<dbReference type="EMBL" id="JAZGSY010000013">
    <property type="protein sequence ID" value="KAL1843570.1"/>
    <property type="molecule type" value="Genomic_DNA"/>
</dbReference>
<dbReference type="Pfam" id="PF07986">
    <property type="entry name" value="TBCC"/>
    <property type="match status" value="1"/>
</dbReference>
<dbReference type="PANTHER" id="PTHR21329">
    <property type="entry name" value="PHOSPHATIDYLINOSITOL N-ACETYLGLUCOSAMINYLTRANSFERASE SUBUNIT Q-RELATED"/>
    <property type="match status" value="1"/>
</dbReference>
<feature type="transmembrane region" description="Helical" evidence="5">
    <location>
        <begin position="43"/>
        <end position="61"/>
    </location>
</feature>
<keyword evidence="8" id="KW-1185">Reference proteome</keyword>
<feature type="region of interest" description="Disordered" evidence="4">
    <location>
        <begin position="847"/>
        <end position="912"/>
    </location>
</feature>
<evidence type="ECO:0000256" key="2">
    <source>
        <dbReference type="ARBA" id="ARBA00022990"/>
    </source>
</evidence>
<feature type="transmembrane region" description="Helical" evidence="5">
    <location>
        <begin position="418"/>
        <end position="437"/>
    </location>
</feature>
<organism evidence="7 8">
    <name type="scientific">Humicola insolens</name>
    <name type="common">Soft-rot fungus</name>
    <dbReference type="NCBI Taxonomy" id="85995"/>
    <lineage>
        <taxon>Eukaryota</taxon>
        <taxon>Fungi</taxon>
        <taxon>Dikarya</taxon>
        <taxon>Ascomycota</taxon>
        <taxon>Pezizomycotina</taxon>
        <taxon>Sordariomycetes</taxon>
        <taxon>Sordariomycetidae</taxon>
        <taxon>Sordariales</taxon>
        <taxon>Chaetomiaceae</taxon>
        <taxon>Mycothermus</taxon>
    </lineage>
</organism>
<dbReference type="Proteomes" id="UP001583172">
    <property type="component" value="Unassembled WGS sequence"/>
</dbReference>
<dbReference type="PROSITE" id="PS51329">
    <property type="entry name" value="C_CAP_COFACTOR_C"/>
    <property type="match status" value="1"/>
</dbReference>
<dbReference type="SMART" id="SM00673">
    <property type="entry name" value="CARP"/>
    <property type="match status" value="1"/>
</dbReference>
<feature type="transmembrane region" description="Helical" evidence="5">
    <location>
        <begin position="585"/>
        <end position="609"/>
    </location>
</feature>
<reference evidence="7 8" key="1">
    <citation type="journal article" date="2024" name="Commun. Biol.">
        <title>Comparative genomic analysis of thermophilic fungi reveals convergent evolutionary adaptations and gene losses.</title>
        <authorList>
            <person name="Steindorff A.S."/>
            <person name="Aguilar-Pontes M.V."/>
            <person name="Robinson A.J."/>
            <person name="Andreopoulos B."/>
            <person name="LaButti K."/>
            <person name="Kuo A."/>
            <person name="Mondo S."/>
            <person name="Riley R."/>
            <person name="Otillar R."/>
            <person name="Haridas S."/>
            <person name="Lipzen A."/>
            <person name="Grimwood J."/>
            <person name="Schmutz J."/>
            <person name="Clum A."/>
            <person name="Reid I.D."/>
            <person name="Moisan M.C."/>
            <person name="Butler G."/>
            <person name="Nguyen T.T.M."/>
            <person name="Dewar K."/>
            <person name="Conant G."/>
            <person name="Drula E."/>
            <person name="Henrissat B."/>
            <person name="Hansel C."/>
            <person name="Singer S."/>
            <person name="Hutchinson M.I."/>
            <person name="de Vries R.P."/>
            <person name="Natvig D.O."/>
            <person name="Powell A.J."/>
            <person name="Tsang A."/>
            <person name="Grigoriev I.V."/>
        </authorList>
    </citation>
    <scope>NUCLEOTIDE SEQUENCE [LARGE SCALE GENOMIC DNA]</scope>
    <source>
        <strain evidence="7 8">CBS 620.91</strain>
    </source>
</reference>
<evidence type="ECO:0000259" key="6">
    <source>
        <dbReference type="PROSITE" id="PS51329"/>
    </source>
</evidence>
<dbReference type="Pfam" id="PF05024">
    <property type="entry name" value="Gpi1"/>
    <property type="match status" value="1"/>
</dbReference>
<accession>A0ABR3VNS7</accession>
<protein>
    <recommendedName>
        <fullName evidence="6">C-CAP/cofactor C-like domain-containing protein</fullName>
    </recommendedName>
</protein>
<dbReference type="InterPro" id="IPR016098">
    <property type="entry name" value="CAP/MinC_C"/>
</dbReference>
<evidence type="ECO:0000256" key="4">
    <source>
        <dbReference type="SAM" id="MobiDB-lite"/>
    </source>
</evidence>
<dbReference type="InterPro" id="IPR038397">
    <property type="entry name" value="TBCC_N_sf"/>
</dbReference>
<comment type="subunit">
    <text evidence="3">Supercomplex made of cofactors A to E. Cofactors A and D function by capturing and stabilizing tubulin in a quasi-native conformation. Cofactor E binds to the cofactor D-tubulin complex; interaction with cofactor C then causes the release of tubulin polypeptides that are committed to the native state.</text>
</comment>
<dbReference type="InterPro" id="IPR017901">
    <property type="entry name" value="C-CAP_CF_C-like"/>
</dbReference>
<dbReference type="InterPro" id="IPR031925">
    <property type="entry name" value="TBCC_N"/>
</dbReference>
<dbReference type="PANTHER" id="PTHR21329:SF3">
    <property type="entry name" value="PHOSPHATIDYLINOSITOL N-ACETYLGLUCOSAMINYLTRANSFERASE SUBUNIT Q"/>
    <property type="match status" value="1"/>
</dbReference>
<comment type="caution">
    <text evidence="7">The sequence shown here is derived from an EMBL/GenBank/DDBJ whole genome shotgun (WGS) entry which is preliminary data.</text>
</comment>
<evidence type="ECO:0000256" key="5">
    <source>
        <dbReference type="SAM" id="Phobius"/>
    </source>
</evidence>
<dbReference type="InterPro" id="IPR006599">
    <property type="entry name" value="CARP_motif"/>
</dbReference>
<evidence type="ECO:0000256" key="3">
    <source>
        <dbReference type="ARBA" id="ARBA00026055"/>
    </source>
</evidence>
<keyword evidence="5" id="KW-0812">Transmembrane</keyword>
<dbReference type="InterPro" id="IPR007720">
    <property type="entry name" value="PigQ/GPI1"/>
</dbReference>
<evidence type="ECO:0000256" key="1">
    <source>
        <dbReference type="ARBA" id="ARBA00008848"/>
    </source>
</evidence>
<feature type="transmembrane region" description="Helical" evidence="5">
    <location>
        <begin position="508"/>
        <end position="528"/>
    </location>
</feature>
<feature type="compositionally biased region" description="Low complexity" evidence="4">
    <location>
        <begin position="882"/>
        <end position="912"/>
    </location>
</feature>
<feature type="transmembrane region" description="Helical" evidence="5">
    <location>
        <begin position="548"/>
        <end position="564"/>
    </location>
</feature>
<gene>
    <name evidence="7" type="ORF">VTJ49DRAFT_853</name>
</gene>
<keyword evidence="5" id="KW-1133">Transmembrane helix</keyword>
<keyword evidence="2" id="KW-0007">Acetylation</keyword>
<dbReference type="Gene3D" id="2.160.20.70">
    <property type="match status" value="1"/>
</dbReference>
<dbReference type="InterPro" id="IPR012945">
    <property type="entry name" value="Tubulin-bd_cofactor_C_dom"/>
</dbReference>
<feature type="transmembrane region" description="Helical" evidence="5">
    <location>
        <begin position="319"/>
        <end position="335"/>
    </location>
</feature>
<feature type="domain" description="C-CAP/cofactor C-like" evidence="6">
    <location>
        <begin position="968"/>
        <end position="1088"/>
    </location>
</feature>
<comment type="similarity">
    <text evidence="1">Belongs to the TBCC family.</text>
</comment>
<dbReference type="Pfam" id="PF16752">
    <property type="entry name" value="TBCC_N"/>
    <property type="match status" value="1"/>
</dbReference>
<keyword evidence="5" id="KW-0472">Membrane</keyword>
<name>A0ABR3VNS7_HUMIN</name>
<dbReference type="Gene3D" id="1.20.58.1250">
    <property type="entry name" value="Tubulin Binding Cofactor C, N-terminal domain"/>
    <property type="match status" value="1"/>
</dbReference>